<feature type="compositionally biased region" description="Low complexity" evidence="2">
    <location>
        <begin position="757"/>
        <end position="766"/>
    </location>
</feature>
<evidence type="ECO:0000256" key="1">
    <source>
        <dbReference type="SAM" id="Coils"/>
    </source>
</evidence>
<feature type="coiled-coil region" evidence="1">
    <location>
        <begin position="1798"/>
        <end position="1825"/>
    </location>
</feature>
<dbReference type="GO" id="GO:0000722">
    <property type="term" value="P:telomere maintenance via recombination"/>
    <property type="evidence" value="ECO:0007669"/>
    <property type="project" value="TreeGrafter"/>
</dbReference>
<organism evidence="4 5">
    <name type="scientific">Angomonas deanei</name>
    <dbReference type="NCBI Taxonomy" id="59799"/>
    <lineage>
        <taxon>Eukaryota</taxon>
        <taxon>Discoba</taxon>
        <taxon>Euglenozoa</taxon>
        <taxon>Kinetoplastea</taxon>
        <taxon>Metakinetoplastina</taxon>
        <taxon>Trypanosomatida</taxon>
        <taxon>Trypanosomatidae</taxon>
        <taxon>Strigomonadinae</taxon>
        <taxon>Angomonas</taxon>
    </lineage>
</organism>
<dbReference type="InterPro" id="IPR056614">
    <property type="entry name" value="FAZ1_cons"/>
</dbReference>
<feature type="compositionally biased region" description="Basic and acidic residues" evidence="2">
    <location>
        <begin position="1415"/>
        <end position="1457"/>
    </location>
</feature>
<feature type="compositionally biased region" description="Basic and acidic residues" evidence="2">
    <location>
        <begin position="1254"/>
        <end position="1277"/>
    </location>
</feature>
<dbReference type="VEuPathDB" id="TriTrypDB:ADEAN_000194900"/>
<feature type="compositionally biased region" description="Basic and acidic residues" evidence="2">
    <location>
        <begin position="767"/>
        <end position="809"/>
    </location>
</feature>
<gene>
    <name evidence="4" type="ORF">ADEAN_000194900</name>
</gene>
<accession>A0A7G2C918</accession>
<feature type="compositionally biased region" description="Basic and acidic residues" evidence="2">
    <location>
        <begin position="2298"/>
        <end position="2309"/>
    </location>
</feature>
<feature type="region of interest" description="Disordered" evidence="2">
    <location>
        <begin position="137"/>
        <end position="168"/>
    </location>
</feature>
<feature type="compositionally biased region" description="Basic and acidic residues" evidence="2">
    <location>
        <begin position="307"/>
        <end position="349"/>
    </location>
</feature>
<feature type="coiled-coil region" evidence="1">
    <location>
        <begin position="230"/>
        <end position="257"/>
    </location>
</feature>
<feature type="compositionally biased region" description="Low complexity" evidence="2">
    <location>
        <begin position="2095"/>
        <end position="2104"/>
    </location>
</feature>
<feature type="domain" description="Flagellar attachment zone protein 1 conserved" evidence="3">
    <location>
        <begin position="2"/>
        <end position="91"/>
    </location>
</feature>
<feature type="compositionally biased region" description="Low complexity" evidence="2">
    <location>
        <begin position="1865"/>
        <end position="1874"/>
    </location>
</feature>
<keyword evidence="5" id="KW-1185">Reference proteome</keyword>
<evidence type="ECO:0000256" key="2">
    <source>
        <dbReference type="SAM" id="MobiDB-lite"/>
    </source>
</evidence>
<reference evidence="4 5" key="1">
    <citation type="submission" date="2020-08" db="EMBL/GenBank/DDBJ databases">
        <authorList>
            <person name="Newling K."/>
            <person name="Davey J."/>
            <person name="Forrester S."/>
        </authorList>
    </citation>
    <scope>NUCLEOTIDE SEQUENCE [LARGE SCALE GENOMIC DNA]</scope>
    <source>
        <strain evidence="5">Crithidia deanei Carvalho (ATCC PRA-265)</strain>
    </source>
</reference>
<dbReference type="GO" id="GO:0051880">
    <property type="term" value="F:G-quadruplex DNA binding"/>
    <property type="evidence" value="ECO:0007669"/>
    <property type="project" value="TreeGrafter"/>
</dbReference>
<feature type="coiled-coil region" evidence="1">
    <location>
        <begin position="1745"/>
        <end position="1772"/>
    </location>
</feature>
<dbReference type="GO" id="GO:0006302">
    <property type="term" value="P:double-strand break repair"/>
    <property type="evidence" value="ECO:0007669"/>
    <property type="project" value="TreeGrafter"/>
</dbReference>
<feature type="region of interest" description="Disordered" evidence="2">
    <location>
        <begin position="1398"/>
        <end position="1457"/>
    </location>
</feature>
<feature type="compositionally biased region" description="Low complexity" evidence="2">
    <location>
        <begin position="527"/>
        <end position="536"/>
    </location>
</feature>
<feature type="coiled-coil region" evidence="1">
    <location>
        <begin position="177"/>
        <end position="204"/>
    </location>
</feature>
<feature type="compositionally biased region" description="Basic and acidic residues" evidence="2">
    <location>
        <begin position="1185"/>
        <end position="1206"/>
    </location>
</feature>
<dbReference type="Proteomes" id="UP000515908">
    <property type="component" value="Chromosome 03"/>
</dbReference>
<feature type="region of interest" description="Disordered" evidence="2">
    <location>
        <begin position="594"/>
        <end position="639"/>
    </location>
</feature>
<sequence>MTSSDHTKVFEGDDWDLVLENQPEALRAAFMTDASHACHVRVEDITNLEFALGSLHATFSVSHNDDVEPAELNRRLDEHDFPNVMSLYARRHGPKTGLDLANEELERAREESAGANDELEKLQEEIRALEEERAAVQSVLDGDVADDAKEKGSGDDEGEQKGDGERRPLADQVVQLKDQHAAELADEQAKLQDALAKIDAERGDSGVVPNTEVARHASDAAEGGRPPLSADEVAEHVRRLREERDAAEEGEAALRDAVYDAIGAEAAAPYKERDAEVDRTRGERCGLVGETEDHIASGDADGAADAAARHAAAEEAHENAKKARADDLPRLREELERAREESAGANDELEKLREEIRALEEERAAVQSVLDGDVADDAKEKGSGDDEGEQKGDGERRPLADQVVQLKDQHAAELADEQAKLQDALAKIDAERGDSGVVPNTEVARHASDAAEGGRPPLSADEVAEHVRRLREERDAAEEGEAALRDAVYDAIGAEAAAPYKERDAEVDRTRGERCGLVGETEDHIASGDADGAADAAARHAAAEEAHENAKKARADDLPRLREELERAREESAGANDELEKLREEIRALEEERAAVQSVLDGDVADDAKEKGSGDDEGEQKGDGERRPLADQVVQLKDQHAAELANEQAKLQDALAKIDAERGDSGVVPNTEVARHASDAAEGGRPPLSADEVAEHVRRLREERDAAEEGEAALRDAVYDAIGAEAAAPYKERDAEVDRTRGERCGLVGETEDHIASGDADGAADAAARHAAAEEAHENAKKARADDLPRLREELERAREESADANDELEKLRAERDAAVSQAEALRLAVDETVGTGKTDGDEDRGVSTDVDVDGIRDRLRDVVDHDERLNYHDESKPMTSSDHTKVFEGDDWDLVLENQPEALRAAFMTDASHACHVRVEDITNLEFALGSLHATFSVSHNDDVEPAELNRRLDEHDFPNVMSLYARRHGPKTGLDLANEELERAREESAGANDELEKLQEEIRALEEERAAVQSVLDGDVADDAKEKGSGDDEGEQKGDGERRPLADQVVQLKDQHAAELADEQAKLQDALAKIDAERGDSGVVPNTEVARHASDAAEGGRPPLSADEVAEHVRRLREERDAAEEGEAALRDAVYDAIGAEAAAPYKERDAEVDRTRGERCGLVGETEDHIASGDADGAADAAARHAAAEEAHENAKKARADDLPRLREELERAREESAGANDELEKLREEICALEEERAAVQSVLDGDVADDAKEKGSGDDEGEQKGDGERRPLADQVVQLKDQHAVELADEQAKLQDALAKIDAERGDSGVVPNTEVARHASDAAEGGRPPLSADEVAEHVRRLREERDAAEEGEAALRDAVYDAIGAEAAAPYKERDAEVDRTRGERCGLVGETEDHIASGDADGAADAAARHAAAEEAHENAKKARADDLPRLREELERAREESAGANDELEKLREEIRALEEERAAVQSVLDGDVADDAKEKGSGDDEGEQKGDGERRPLADQVVQLKDQHAAELANEQAKLQDALAKIDAERGDSGVVPNTEVARHASDAAEGGRPPLSADEVAEHVRRLREERDAAEEGEAALRDAVYDAIGAEAAAPYKERDAEVDRTRGERCGLVGETEDHIASGDADGAADAAARHAAAEEAHENAKKARADDLPRLREELERAREESAGANDELEKLREEIRALEEERAAVQSVLDGDVADDAKEKGSGDDEGEQKGDGERRPLADQVVQLKDQHAVELADEQAKLQDALAKIDAERGDSGVVPNTEVARHASDAAEGGRPPLSADEVAEHVRRLREERDAAEEGEAALRDAVYDAIGAEAAAPYKERDAEVDRTRGQRCGLVGETEDHIASGDADGAADAAARHAAAEEAHENAKKARADDLPRLREELERAREESAGANDELEKLREEIRALEEERAAVQSVLDGDVADDAKEKGSGDDEGEQKGDGERRPLADQVVQLKDQHAAELANEQAKLQDALAKIDAERGDSGVVPNTEVARHASDAAEGGRPPLSADEVAEHVRRLREERDAAEEGEAALRDAVYDAIGAEAAAPYKERDAEVDRTRGERCGLVGETEDHIASGDADGAADAAARHVAAEEAHENAKKARADDLPRLREELERAREESAGANDELEKLREEIRALEEERAAVQSVLDGDVADDAKEKGSGDDEGEQKGDGERRPLADQVVQLKDQHAAELADEQAKLQDALAKIDAERGDSGVVPNTEVARHASDAAEGGRPPLSADEVAEHVRRLREERDAAEEGEAALRDAVYDAIGAEAAAPYKERDAEVDRTRGMSGAAS</sequence>
<feature type="compositionally biased region" description="Basic and acidic residues" evidence="2">
    <location>
        <begin position="537"/>
        <end position="579"/>
    </location>
</feature>
<dbReference type="GO" id="GO:0007004">
    <property type="term" value="P:telomere maintenance via telomerase"/>
    <property type="evidence" value="ECO:0007669"/>
    <property type="project" value="TreeGrafter"/>
</dbReference>
<dbReference type="GO" id="GO:0003691">
    <property type="term" value="F:double-stranded telomeric DNA binding"/>
    <property type="evidence" value="ECO:0007669"/>
    <property type="project" value="TreeGrafter"/>
</dbReference>
<feature type="region of interest" description="Disordered" evidence="2">
    <location>
        <begin position="1627"/>
        <end position="1687"/>
    </location>
</feature>
<dbReference type="Pfam" id="PF23398">
    <property type="entry name" value="FAZ1_cons"/>
    <property type="match status" value="2"/>
</dbReference>
<feature type="compositionally biased region" description="Basic and acidic residues" evidence="2">
    <location>
        <begin position="1645"/>
        <end position="1687"/>
    </location>
</feature>
<feature type="compositionally biased region" description="Low complexity" evidence="2">
    <location>
        <begin position="1635"/>
        <end position="1644"/>
    </location>
</feature>
<feature type="region of interest" description="Disordered" evidence="2">
    <location>
        <begin position="519"/>
        <end position="579"/>
    </location>
</feature>
<feature type="compositionally biased region" description="Basic and acidic residues" evidence="2">
    <location>
        <begin position="2174"/>
        <end position="2197"/>
    </location>
</feature>
<feature type="compositionally biased region" description="Basic and acidic residues" evidence="2">
    <location>
        <begin position="1875"/>
        <end position="1917"/>
    </location>
</feature>
<feature type="region of interest" description="Disordered" evidence="2">
    <location>
        <begin position="295"/>
        <end position="349"/>
    </location>
</feature>
<feature type="compositionally biased region" description="Low complexity" evidence="2">
    <location>
        <begin position="1405"/>
        <end position="1414"/>
    </location>
</feature>
<feature type="compositionally biased region" description="Basic and acidic residues" evidence="2">
    <location>
        <begin position="1024"/>
        <end position="1046"/>
    </location>
</feature>
<dbReference type="PANTHER" id="PTHR18867">
    <property type="entry name" value="RAD50"/>
    <property type="match status" value="1"/>
</dbReference>
<evidence type="ECO:0000259" key="3">
    <source>
        <dbReference type="Pfam" id="PF23398"/>
    </source>
</evidence>
<feature type="coiled-coil region" evidence="1">
    <location>
        <begin position="2028"/>
        <end position="2055"/>
    </location>
</feature>
<feature type="compositionally biased region" description="Basic and acidic residues" evidence="2">
    <location>
        <begin position="146"/>
        <end position="168"/>
    </location>
</feature>
<evidence type="ECO:0000313" key="4">
    <source>
        <dbReference type="EMBL" id="CAD2214502.1"/>
    </source>
</evidence>
<feature type="compositionally biased region" description="Low complexity" evidence="2">
    <location>
        <begin position="297"/>
        <end position="306"/>
    </location>
</feature>
<feature type="coiled-coil region" evidence="1">
    <location>
        <begin position="1055"/>
        <end position="1082"/>
    </location>
</feature>
<feature type="compositionally biased region" description="Basic and acidic residues" evidence="2">
    <location>
        <begin position="2105"/>
        <end position="2147"/>
    </location>
</feature>
<proteinExistence type="predicted"/>
<feature type="region of interest" description="Disordered" evidence="2">
    <location>
        <begin position="1015"/>
        <end position="1046"/>
    </location>
</feature>
<feature type="coiled-coil region" evidence="1">
    <location>
        <begin position="2258"/>
        <end position="2285"/>
    </location>
</feature>
<feature type="region of interest" description="Disordered" evidence="2">
    <location>
        <begin position="1472"/>
        <end position="1511"/>
    </location>
</feature>
<feature type="coiled-coil region" evidence="1">
    <location>
        <begin position="1285"/>
        <end position="1312"/>
    </location>
</feature>
<dbReference type="GO" id="GO:0000794">
    <property type="term" value="C:condensed nuclear chromosome"/>
    <property type="evidence" value="ECO:0007669"/>
    <property type="project" value="TreeGrafter"/>
</dbReference>
<dbReference type="GO" id="GO:0043047">
    <property type="term" value="F:single-stranded telomeric DNA binding"/>
    <property type="evidence" value="ECO:0007669"/>
    <property type="project" value="TreeGrafter"/>
</dbReference>
<feature type="coiled-coil region" evidence="1">
    <location>
        <begin position="1515"/>
        <end position="1542"/>
    </location>
</feature>
<evidence type="ECO:0000313" key="5">
    <source>
        <dbReference type="Proteomes" id="UP000515908"/>
    </source>
</evidence>
<protein>
    <recommendedName>
        <fullName evidence="3">Flagellar attachment zone protein 1 conserved domain-containing protein</fullName>
    </recommendedName>
</protein>
<feature type="region of interest" description="Disordered" evidence="2">
    <location>
        <begin position="2162"/>
        <end position="2209"/>
    </location>
</feature>
<feature type="region of interest" description="Disordered" evidence="2">
    <location>
        <begin position="1702"/>
        <end position="1740"/>
    </location>
</feature>
<feature type="coiled-coil region" evidence="1">
    <location>
        <begin position="1108"/>
        <end position="1135"/>
    </location>
</feature>
<feature type="coiled-coil region" evidence="1">
    <location>
        <begin position="460"/>
        <end position="487"/>
    </location>
</feature>
<feature type="compositionally biased region" description="Basic and acidic residues" evidence="2">
    <location>
        <begin position="1944"/>
        <end position="1967"/>
    </location>
</feature>
<name>A0A7G2C918_9TRYP</name>
<keyword evidence="1" id="KW-0175">Coiled coil</keyword>
<feature type="compositionally biased region" description="Basic and acidic residues" evidence="2">
    <location>
        <begin position="1484"/>
        <end position="1507"/>
    </location>
</feature>
<feature type="coiled-coil region" evidence="1">
    <location>
        <begin position="690"/>
        <end position="717"/>
    </location>
</feature>
<feature type="region of interest" description="Disordered" evidence="2">
    <location>
        <begin position="1173"/>
        <end position="1206"/>
    </location>
</feature>
<feature type="region of interest" description="Disordered" evidence="2">
    <location>
        <begin position="364"/>
        <end position="411"/>
    </location>
</feature>
<feature type="compositionally biased region" description="Basic and acidic residues" evidence="2">
    <location>
        <begin position="606"/>
        <end position="629"/>
    </location>
</feature>
<feature type="domain" description="Flagellar attachment zone protein 1 conserved" evidence="3">
    <location>
        <begin position="880"/>
        <end position="969"/>
    </location>
</feature>
<feature type="compositionally biased region" description="Basic and acidic residues" evidence="2">
    <location>
        <begin position="1714"/>
        <end position="1737"/>
    </location>
</feature>
<dbReference type="GO" id="GO:0030870">
    <property type="term" value="C:Mre11 complex"/>
    <property type="evidence" value="ECO:0007669"/>
    <property type="project" value="TreeGrafter"/>
</dbReference>
<feature type="region of interest" description="Disordered" evidence="2">
    <location>
        <begin position="749"/>
        <end position="809"/>
    </location>
</feature>
<feature type="region of interest" description="Disordered" evidence="2">
    <location>
        <begin position="1857"/>
        <end position="1917"/>
    </location>
</feature>
<dbReference type="GO" id="GO:0070192">
    <property type="term" value="P:chromosome organization involved in meiotic cell cycle"/>
    <property type="evidence" value="ECO:0007669"/>
    <property type="project" value="TreeGrafter"/>
</dbReference>
<feature type="coiled-coil region" evidence="1">
    <location>
        <begin position="1338"/>
        <end position="1365"/>
    </location>
</feature>
<dbReference type="EMBL" id="LR877147">
    <property type="protein sequence ID" value="CAD2214502.1"/>
    <property type="molecule type" value="Genomic_DNA"/>
</dbReference>
<feature type="coiled-coil region" evidence="1">
    <location>
        <begin position="1568"/>
        <end position="1595"/>
    </location>
</feature>
<feature type="region of interest" description="Disordered" evidence="2">
    <location>
        <begin position="2292"/>
        <end position="2316"/>
    </location>
</feature>
<feature type="region of interest" description="Disordered" evidence="2">
    <location>
        <begin position="1932"/>
        <end position="1978"/>
    </location>
</feature>
<feature type="region of interest" description="Disordered" evidence="2">
    <location>
        <begin position="1244"/>
        <end position="1282"/>
    </location>
</feature>
<feature type="compositionally biased region" description="Basic and acidic residues" evidence="2">
    <location>
        <begin position="376"/>
        <end position="399"/>
    </location>
</feature>
<feature type="compositionally biased region" description="Low complexity" evidence="2">
    <location>
        <begin position="1175"/>
        <end position="1184"/>
    </location>
</feature>
<feature type="region of interest" description="Disordered" evidence="2">
    <location>
        <begin position="2087"/>
        <end position="2147"/>
    </location>
</feature>
<dbReference type="PANTHER" id="PTHR18867:SF12">
    <property type="entry name" value="DNA REPAIR PROTEIN RAD50"/>
    <property type="match status" value="1"/>
</dbReference>